<reference evidence="1 2" key="1">
    <citation type="journal article" date="2023" name="Plant Dis.">
        <title>First Report of Diplodia intermedia Causing Canker and Dieback Diseases on Apple Trees in Canada.</title>
        <authorList>
            <person name="Ellouze W."/>
            <person name="Ilyukhin E."/>
            <person name="Sulman M."/>
            <person name="Ali S."/>
        </authorList>
    </citation>
    <scope>NUCLEOTIDE SEQUENCE [LARGE SCALE GENOMIC DNA]</scope>
    <source>
        <strain evidence="1 2">M45-28</strain>
    </source>
</reference>
<gene>
    <name evidence="1" type="ORF">SLS58_003503</name>
</gene>
<dbReference type="PANTHER" id="PTHR37049:SF4">
    <property type="entry name" value="RHODANESE DOMAIN-CONTAINING PROTEIN"/>
    <property type="match status" value="1"/>
</dbReference>
<dbReference type="PANTHER" id="PTHR37049">
    <property type="entry name" value="PEPTIDASE S41 FAMILY PROTEIN"/>
    <property type="match status" value="1"/>
</dbReference>
<accession>A0ABR3TWA4</accession>
<evidence type="ECO:0000313" key="1">
    <source>
        <dbReference type="EMBL" id="KAL1646083.1"/>
    </source>
</evidence>
<dbReference type="InterPro" id="IPR052766">
    <property type="entry name" value="S41A_metabolite_peptidase"/>
</dbReference>
<keyword evidence="2" id="KW-1185">Reference proteome</keyword>
<comment type="caution">
    <text evidence="1">The sequence shown here is derived from an EMBL/GenBank/DDBJ whole genome shotgun (WGS) entry which is preliminary data.</text>
</comment>
<organism evidence="1 2">
    <name type="scientific">Diplodia intermedia</name>
    <dbReference type="NCBI Taxonomy" id="856260"/>
    <lineage>
        <taxon>Eukaryota</taxon>
        <taxon>Fungi</taxon>
        <taxon>Dikarya</taxon>
        <taxon>Ascomycota</taxon>
        <taxon>Pezizomycotina</taxon>
        <taxon>Dothideomycetes</taxon>
        <taxon>Dothideomycetes incertae sedis</taxon>
        <taxon>Botryosphaeriales</taxon>
        <taxon>Botryosphaeriaceae</taxon>
        <taxon>Diplodia</taxon>
    </lineage>
</organism>
<proteinExistence type="predicted"/>
<sequence>MQDLAGVKYIAMGGRSPPTSTAPIIQAIGGVKGTNNWPWDYIQYNVALAYSLANSSEQAYFDTTALADYNDQTPFLRAAADTSYNVNFRDGIKKDDFEERTPTQFVYEPADCRIYWTGEMTVDVTAAWKAVADSAWGGSSKCVAGSLGGNATYGREQRKSGLRSSPSIRKRALAESDYPLDLWTNLNGLDLRMDGYMMP</sequence>
<dbReference type="Proteomes" id="UP001521184">
    <property type="component" value="Unassembled WGS sequence"/>
</dbReference>
<name>A0ABR3TWA4_9PEZI</name>
<dbReference type="EMBL" id="JAKEKT020000017">
    <property type="protein sequence ID" value="KAL1646083.1"/>
    <property type="molecule type" value="Genomic_DNA"/>
</dbReference>
<evidence type="ECO:0008006" key="3">
    <source>
        <dbReference type="Google" id="ProtNLM"/>
    </source>
</evidence>
<protein>
    <recommendedName>
        <fullName evidence="3">TonB-dependent receptor</fullName>
    </recommendedName>
</protein>
<evidence type="ECO:0000313" key="2">
    <source>
        <dbReference type="Proteomes" id="UP001521184"/>
    </source>
</evidence>